<proteinExistence type="inferred from homology"/>
<protein>
    <submittedName>
        <fullName evidence="4">Uncharacterized protein</fullName>
    </submittedName>
</protein>
<dbReference type="EMBL" id="JAUJLE010000245">
    <property type="protein sequence ID" value="KAK0965359.1"/>
    <property type="molecule type" value="Genomic_DNA"/>
</dbReference>
<dbReference type="PANTHER" id="PTHR24136">
    <property type="entry name" value="SOWAH (DROSOPHILA) HOMOLOG"/>
    <property type="match status" value="1"/>
</dbReference>
<dbReference type="InterPro" id="IPR002110">
    <property type="entry name" value="Ankyrin_rpt"/>
</dbReference>
<keyword evidence="5" id="KW-1185">Reference proteome</keyword>
<dbReference type="Pfam" id="PF13637">
    <property type="entry name" value="Ank_4"/>
    <property type="match status" value="1"/>
</dbReference>
<sequence>MNELLLPLYQYDVLLERLRSDVDADVRQHVLDLLHEPGGEAREKGWALSILLPNIIRHEMYELLLLLLRRGATVGGQAVKLAAGRPSNATYYLDTLFAHGWDINRAITSSFALHNPALTRWLLEMGADPNASCDTEYTPLSIAVRQESLSTIQILLEHAKNSESGHLVYCATEREPESESIRIIRLLHQYGKPIDDNFWQDSKSFRNRGRIPRGTPLHNACELYNFETAFTLLELGADIDKPCVRDNLSVGPSPREVIQSKLQELSASRIDAVGRRAASWMIADRERTASPEWRESKSSINSLTKQPTLPFRPELEEASRQGITFHKAEALCKLRSESGTLYNQNLARRLGRLLSREAIEQAVDA</sequence>
<dbReference type="SMART" id="SM00248">
    <property type="entry name" value="ANK"/>
    <property type="match status" value="3"/>
</dbReference>
<dbReference type="InterPro" id="IPR051573">
    <property type="entry name" value="Ankyrin-SOCS_box_domain"/>
</dbReference>
<evidence type="ECO:0000313" key="5">
    <source>
        <dbReference type="Proteomes" id="UP001175353"/>
    </source>
</evidence>
<name>A0AAN6K4U9_9PEZI</name>
<dbReference type="GO" id="GO:0016567">
    <property type="term" value="P:protein ubiquitination"/>
    <property type="evidence" value="ECO:0007669"/>
    <property type="project" value="TreeGrafter"/>
</dbReference>
<accession>A0AAN6K4U9</accession>
<evidence type="ECO:0000256" key="1">
    <source>
        <dbReference type="ARBA" id="ARBA00005949"/>
    </source>
</evidence>
<dbReference type="Proteomes" id="UP001175353">
    <property type="component" value="Unassembled WGS sequence"/>
</dbReference>
<comment type="caution">
    <text evidence="4">The sequence shown here is derived from an EMBL/GenBank/DDBJ whole genome shotgun (WGS) entry which is preliminary data.</text>
</comment>
<dbReference type="GO" id="GO:0045732">
    <property type="term" value="P:positive regulation of protein catabolic process"/>
    <property type="evidence" value="ECO:0007669"/>
    <property type="project" value="TreeGrafter"/>
</dbReference>
<dbReference type="AlphaFoldDB" id="A0AAN6K4U9"/>
<dbReference type="SUPFAM" id="SSF48403">
    <property type="entry name" value="Ankyrin repeat"/>
    <property type="match status" value="1"/>
</dbReference>
<keyword evidence="2" id="KW-0677">Repeat</keyword>
<organism evidence="4 5">
    <name type="scientific">Friedmanniomyces endolithicus</name>
    <dbReference type="NCBI Taxonomy" id="329885"/>
    <lineage>
        <taxon>Eukaryota</taxon>
        <taxon>Fungi</taxon>
        <taxon>Dikarya</taxon>
        <taxon>Ascomycota</taxon>
        <taxon>Pezizomycotina</taxon>
        <taxon>Dothideomycetes</taxon>
        <taxon>Dothideomycetidae</taxon>
        <taxon>Mycosphaerellales</taxon>
        <taxon>Teratosphaeriaceae</taxon>
        <taxon>Friedmanniomyces</taxon>
    </lineage>
</organism>
<evidence type="ECO:0000256" key="3">
    <source>
        <dbReference type="ARBA" id="ARBA00023043"/>
    </source>
</evidence>
<gene>
    <name evidence="4" type="ORF">LTR91_018020</name>
</gene>
<reference evidence="4" key="1">
    <citation type="submission" date="2023-06" db="EMBL/GenBank/DDBJ databases">
        <title>Black Yeasts Isolated from many extreme environments.</title>
        <authorList>
            <person name="Coleine C."/>
            <person name="Stajich J.E."/>
            <person name="Selbmann L."/>
        </authorList>
    </citation>
    <scope>NUCLEOTIDE SEQUENCE</scope>
    <source>
        <strain evidence="4">CCFEE 5200</strain>
    </source>
</reference>
<evidence type="ECO:0000256" key="2">
    <source>
        <dbReference type="ARBA" id="ARBA00022737"/>
    </source>
</evidence>
<keyword evidence="3" id="KW-0040">ANK repeat</keyword>
<evidence type="ECO:0000313" key="4">
    <source>
        <dbReference type="EMBL" id="KAK0965359.1"/>
    </source>
</evidence>
<dbReference type="InterPro" id="IPR036770">
    <property type="entry name" value="Ankyrin_rpt-contain_sf"/>
</dbReference>
<dbReference type="PANTHER" id="PTHR24136:SF15">
    <property type="entry name" value="ANK_REP_REGION DOMAIN-CONTAINING PROTEIN"/>
    <property type="match status" value="1"/>
</dbReference>
<dbReference type="Gene3D" id="1.25.40.20">
    <property type="entry name" value="Ankyrin repeat-containing domain"/>
    <property type="match status" value="1"/>
</dbReference>
<comment type="similarity">
    <text evidence="1">Belongs to the ankyrin SOCS box (ASB) family.</text>
</comment>